<protein>
    <recommendedName>
        <fullName evidence="3">Hcy-binding domain-containing protein</fullName>
    </recommendedName>
</protein>
<evidence type="ECO:0000313" key="2">
    <source>
        <dbReference type="Proteomes" id="UP000320513"/>
    </source>
</evidence>
<accession>A0A557XW74</accession>
<evidence type="ECO:0008006" key="3">
    <source>
        <dbReference type="Google" id="ProtNLM"/>
    </source>
</evidence>
<proteinExistence type="predicted"/>
<dbReference type="EMBL" id="VMQU01000033">
    <property type="protein sequence ID" value="TVS90285.1"/>
    <property type="molecule type" value="Genomic_DNA"/>
</dbReference>
<reference evidence="1 2" key="1">
    <citation type="submission" date="2019-07" db="EMBL/GenBank/DDBJ databases">
        <title>New Mycobacterium species.</title>
        <authorList>
            <person name="Tortoli E."/>
            <person name="Ghielmetti G."/>
            <person name="Friedel U."/>
            <person name="Trovato A."/>
        </authorList>
    </citation>
    <scope>NUCLEOTIDE SEQUENCE [LARGE SCALE GENOMIC DNA]</scope>
    <source>
        <strain evidence="1 2">16-83</strain>
    </source>
</reference>
<sequence length="97" mass="10517">MIAGNTPRHATDTLDALAQPVVVGDGAMGTRLQAADPSLDGFDIRRRRGRDEIRSAAIWLKLTTTTFADKVRKPALKGTAIAERVGSSWASRRRVTT</sequence>
<gene>
    <name evidence="1" type="ORF">FPZ47_10075</name>
</gene>
<comment type="caution">
    <text evidence="1">The sequence shown here is derived from an EMBL/GenBank/DDBJ whole genome shotgun (WGS) entry which is preliminary data.</text>
</comment>
<name>A0A557XW74_9MYCO</name>
<dbReference type="AlphaFoldDB" id="A0A557XW74"/>
<organism evidence="1 2">
    <name type="scientific">Mycobacterium helveticum</name>
    <dbReference type="NCBI Taxonomy" id="2592811"/>
    <lineage>
        <taxon>Bacteria</taxon>
        <taxon>Bacillati</taxon>
        <taxon>Actinomycetota</taxon>
        <taxon>Actinomycetes</taxon>
        <taxon>Mycobacteriales</taxon>
        <taxon>Mycobacteriaceae</taxon>
        <taxon>Mycobacterium</taxon>
    </lineage>
</organism>
<evidence type="ECO:0000313" key="1">
    <source>
        <dbReference type="EMBL" id="TVS90285.1"/>
    </source>
</evidence>
<keyword evidence="2" id="KW-1185">Reference proteome</keyword>
<dbReference type="OrthoDB" id="4747669at2"/>
<dbReference type="RefSeq" id="WP_144948840.1">
    <property type="nucleotide sequence ID" value="NZ_VMQU01000033.1"/>
</dbReference>
<dbReference type="Proteomes" id="UP000320513">
    <property type="component" value="Unassembled WGS sequence"/>
</dbReference>